<evidence type="ECO:0000256" key="5">
    <source>
        <dbReference type="ARBA" id="ARBA00022801"/>
    </source>
</evidence>
<feature type="active site" description="Charge relay system" evidence="6">
    <location>
        <position position="1015"/>
    </location>
</feature>
<feature type="region of interest" description="Disordered" evidence="7">
    <location>
        <begin position="238"/>
        <end position="271"/>
    </location>
</feature>
<dbReference type="InterPro" id="IPR014186">
    <property type="entry name" value="S-formylglutathione_hydrol"/>
</dbReference>
<dbReference type="Pfam" id="PF00756">
    <property type="entry name" value="Esterase"/>
    <property type="match status" value="1"/>
</dbReference>
<dbReference type="SUPFAM" id="SSF53474">
    <property type="entry name" value="alpha/beta-Hydrolases"/>
    <property type="match status" value="2"/>
</dbReference>
<evidence type="ECO:0000256" key="2">
    <source>
        <dbReference type="ARBA" id="ARBA00012479"/>
    </source>
</evidence>
<evidence type="ECO:0000256" key="7">
    <source>
        <dbReference type="SAM" id="MobiDB-lite"/>
    </source>
</evidence>
<feature type="region of interest" description="Disordered" evidence="7">
    <location>
        <begin position="1"/>
        <end position="125"/>
    </location>
</feature>
<feature type="compositionally biased region" description="Gly residues" evidence="7">
    <location>
        <begin position="673"/>
        <end position="686"/>
    </location>
</feature>
<evidence type="ECO:0000256" key="4">
    <source>
        <dbReference type="ARBA" id="ARBA00022487"/>
    </source>
</evidence>
<sequence length="1037" mass="112865">MDPHAPHNGTEPSSRNTVTSRLHSLFSSQQSRKDTQQDMRPPRAPAAAGARAGSGSRTHSRPQSLTFPVAGPSQSHTQSSEKPHPVLRWISGKHSSSKSLSSSPAPSPTRSSPVDTPSSGLSTPSSAVSALVDAFNDNPLLIPAHHTGFNKSSSSLVSLPTRPEAARLPPHFRATRPPRYLSELTRTTLPSASISPPLQPYDDEAFQNPVRYTDPFAPDQHHDADRERDLDILYSPTPKPLAIPHSPARAHLGRQRSGTMSTSSTQSSLDTLRSIHERGRSIHTASPPPLKISLLPDSLKNWFGGEESVDSKAMHNMLSEEDQRGSRQAEREHIKKKYYGPKNPVVFCHGLLGFDTVTVGPSIASLQVTHWRGIKEAFETNGVEVLMTRVPATSTPIDRAKVLCEKISEVYPGRSVHLIDRRARDIGHSMGGLDCRYLTTHLTDRPFKVLSITTISSPHRGSSFADHFLSTIGRDRMPSVLSLLDLLPNGGGDGKAFEFLTVENMAKFNEDTPDVPGVKYFSWGATYDPGLIDTWKWSHTVVLEKEGPNDGLVSLKSAKWGTYLGTLEGVNHLDLIGWVNTARYKWAEIMGREVKFKPVTFYLGIADHLARVVEGQGQEEGAGASGETRAAGEASDEGRAAPGATAGETSEEREEREEIRREGERAEMADSLGKGGMGGRKNGGWSGHEVIIDVPGHARPVPSANPSHFLSSRAALTTSHPLASLSPPAANTLRARLTFQFRYGMSALEKLSSNKAFGGELIKYKFKSTALGGLDARFNLFLPPNAANGKVPILYYLSGLTCTEDNGAQKGSFLGPASQEGIAILFPDTSPRGAGIEGEDNDWDFGTGAGFYLNATNPKYAKHYNMLTHVTVEIPEVIEASGLPIDTTRQSIFGHSMGGHGALTLYLSSVLNGQKQYRSASAFSPISNPTKCAWGEKAFKGYLQGGIEEAKEKYDATELIGKTNREPLHVLIDYGTGDNFYQQGQLLPENFLKAARDAGYDEVQVRVRSQEGYDHSYFFISTFGADHVHFHANFLKA</sequence>
<accession>A0A4Y9YMJ6</accession>
<feature type="compositionally biased region" description="Basic and acidic residues" evidence="7">
    <location>
        <begin position="656"/>
        <end position="668"/>
    </location>
</feature>
<comment type="caution">
    <text evidence="8">The sequence shown here is derived from an EMBL/GenBank/DDBJ whole genome shotgun (WGS) entry which is preliminary data.</text>
</comment>
<dbReference type="PANTHER" id="PTHR10061:SF0">
    <property type="entry name" value="S-FORMYLGLUTATHIONE HYDROLASE"/>
    <property type="match status" value="1"/>
</dbReference>
<feature type="active site" description="Charge relay system" evidence="6">
    <location>
        <position position="896"/>
    </location>
</feature>
<feature type="compositionally biased region" description="Polar residues" evidence="7">
    <location>
        <begin position="10"/>
        <end position="30"/>
    </location>
</feature>
<feature type="compositionally biased region" description="Low complexity" evidence="7">
    <location>
        <begin position="45"/>
        <end position="57"/>
    </location>
</feature>
<reference evidence="8 9" key="1">
    <citation type="submission" date="2019-01" db="EMBL/GenBank/DDBJ databases">
        <title>Genome sequencing of the rare red list fungi Fomitopsis rosea.</title>
        <authorList>
            <person name="Buettner E."/>
            <person name="Kellner H."/>
        </authorList>
    </citation>
    <scope>NUCLEOTIDE SEQUENCE [LARGE SCALE GENOMIC DNA]</scope>
    <source>
        <strain evidence="8 9">DSM 105464</strain>
    </source>
</reference>
<dbReference type="PANTHER" id="PTHR10061">
    <property type="entry name" value="S-FORMYLGLUTATHIONE HYDROLASE"/>
    <property type="match status" value="1"/>
</dbReference>
<dbReference type="Proteomes" id="UP000298390">
    <property type="component" value="Unassembled WGS sequence"/>
</dbReference>
<protein>
    <recommendedName>
        <fullName evidence="3">S-formylglutathione hydrolase</fullName>
        <ecNumber evidence="2">3.1.2.12</ecNumber>
    </recommendedName>
</protein>
<feature type="active site" description="Charge relay system" evidence="6">
    <location>
        <position position="978"/>
    </location>
</feature>
<dbReference type="GO" id="GO:0052689">
    <property type="term" value="F:carboxylic ester hydrolase activity"/>
    <property type="evidence" value="ECO:0007669"/>
    <property type="project" value="UniProtKB-KW"/>
</dbReference>
<dbReference type="STRING" id="34475.A0A4Y9YMJ6"/>
<comment type="similarity">
    <text evidence="1">Belongs to the esterase D family.</text>
</comment>
<feature type="compositionally biased region" description="Polar residues" evidence="7">
    <location>
        <begin position="61"/>
        <end position="78"/>
    </location>
</feature>
<feature type="region of interest" description="Disordered" evidence="7">
    <location>
        <begin position="616"/>
        <end position="688"/>
    </location>
</feature>
<dbReference type="GO" id="GO:0005829">
    <property type="term" value="C:cytosol"/>
    <property type="evidence" value="ECO:0007669"/>
    <property type="project" value="TreeGrafter"/>
</dbReference>
<evidence type="ECO:0000313" key="8">
    <source>
        <dbReference type="EMBL" id="TFY62847.1"/>
    </source>
</evidence>
<feature type="compositionally biased region" description="Basic and acidic residues" evidence="7">
    <location>
        <begin position="31"/>
        <end position="41"/>
    </location>
</feature>
<name>A0A4Y9YMJ6_9APHY</name>
<dbReference type="GO" id="GO:0018738">
    <property type="term" value="F:S-formylglutathione hydrolase activity"/>
    <property type="evidence" value="ECO:0007669"/>
    <property type="project" value="UniProtKB-EC"/>
</dbReference>
<evidence type="ECO:0000256" key="6">
    <source>
        <dbReference type="PIRSR" id="PIRSR614186-1"/>
    </source>
</evidence>
<proteinExistence type="inferred from homology"/>
<evidence type="ECO:0000313" key="9">
    <source>
        <dbReference type="Proteomes" id="UP000298390"/>
    </source>
</evidence>
<keyword evidence="4" id="KW-0719">Serine esterase</keyword>
<feature type="compositionally biased region" description="Low complexity" evidence="7">
    <location>
        <begin position="255"/>
        <end position="271"/>
    </location>
</feature>
<dbReference type="EC" id="3.1.2.12" evidence="2"/>
<dbReference type="AlphaFoldDB" id="A0A4Y9YMJ6"/>
<gene>
    <name evidence="8" type="ORF">EVJ58_g3606</name>
</gene>
<feature type="compositionally biased region" description="Low complexity" evidence="7">
    <location>
        <begin position="97"/>
        <end position="113"/>
    </location>
</feature>
<dbReference type="GO" id="GO:0046294">
    <property type="term" value="P:formaldehyde catabolic process"/>
    <property type="evidence" value="ECO:0007669"/>
    <property type="project" value="InterPro"/>
</dbReference>
<dbReference type="EMBL" id="SEKV01000151">
    <property type="protein sequence ID" value="TFY62847.1"/>
    <property type="molecule type" value="Genomic_DNA"/>
</dbReference>
<evidence type="ECO:0000256" key="1">
    <source>
        <dbReference type="ARBA" id="ARBA00005622"/>
    </source>
</evidence>
<organism evidence="8 9">
    <name type="scientific">Rhodofomes roseus</name>
    <dbReference type="NCBI Taxonomy" id="34475"/>
    <lineage>
        <taxon>Eukaryota</taxon>
        <taxon>Fungi</taxon>
        <taxon>Dikarya</taxon>
        <taxon>Basidiomycota</taxon>
        <taxon>Agaricomycotina</taxon>
        <taxon>Agaricomycetes</taxon>
        <taxon>Polyporales</taxon>
        <taxon>Rhodofomes</taxon>
    </lineage>
</organism>
<dbReference type="Gene3D" id="3.40.50.1820">
    <property type="entry name" value="alpha/beta hydrolase"/>
    <property type="match status" value="2"/>
</dbReference>
<keyword evidence="5" id="KW-0378">Hydrolase</keyword>
<dbReference type="InterPro" id="IPR029058">
    <property type="entry name" value="AB_hydrolase_fold"/>
</dbReference>
<dbReference type="InterPro" id="IPR000801">
    <property type="entry name" value="Esterase-like"/>
</dbReference>
<dbReference type="NCBIfam" id="TIGR02821">
    <property type="entry name" value="fghA_ester_D"/>
    <property type="match status" value="1"/>
</dbReference>
<feature type="compositionally biased region" description="Polar residues" evidence="7">
    <location>
        <begin position="114"/>
        <end position="125"/>
    </location>
</feature>
<evidence type="ECO:0000256" key="3">
    <source>
        <dbReference type="ARBA" id="ARBA00016774"/>
    </source>
</evidence>
<dbReference type="FunFam" id="3.40.50.1820:FF:000002">
    <property type="entry name" value="S-formylglutathione hydrolase"/>
    <property type="match status" value="1"/>
</dbReference>